<evidence type="ECO:0000256" key="1">
    <source>
        <dbReference type="SAM" id="MobiDB-lite"/>
    </source>
</evidence>
<dbReference type="eggNOG" id="ENOG502N5CQ">
    <property type="taxonomic scope" value="Archaea"/>
</dbReference>
<feature type="region of interest" description="Disordered" evidence="1">
    <location>
        <begin position="85"/>
        <end position="104"/>
    </location>
</feature>
<dbReference type="AlphaFoldDB" id="M0D1X8"/>
<feature type="region of interest" description="Disordered" evidence="1">
    <location>
        <begin position="1"/>
        <end position="26"/>
    </location>
</feature>
<evidence type="ECO:0000313" key="2">
    <source>
        <dbReference type="EMBL" id="ELZ28159.1"/>
    </source>
</evidence>
<protein>
    <submittedName>
        <fullName evidence="2">Uncharacterized protein</fullName>
    </submittedName>
</protein>
<reference evidence="2 3" key="1">
    <citation type="journal article" date="2014" name="PLoS Genet.">
        <title>Phylogenetically driven sequencing of extremely halophilic archaea reveals strategies for static and dynamic osmo-response.</title>
        <authorList>
            <person name="Becker E.A."/>
            <person name="Seitzer P.M."/>
            <person name="Tritt A."/>
            <person name="Larsen D."/>
            <person name="Krusor M."/>
            <person name="Yao A.I."/>
            <person name="Wu D."/>
            <person name="Madern D."/>
            <person name="Eisen J.A."/>
            <person name="Darling A.E."/>
            <person name="Facciotti M.T."/>
        </authorList>
    </citation>
    <scope>NUCLEOTIDE SEQUENCE [LARGE SCALE GENOMIC DNA]</scope>
    <source>
        <strain evidence="2 3">2-9-1</strain>
    </source>
</reference>
<feature type="compositionally biased region" description="Polar residues" evidence="1">
    <location>
        <begin position="10"/>
        <end position="19"/>
    </location>
</feature>
<proteinExistence type="predicted"/>
<dbReference type="Proteomes" id="UP000011626">
    <property type="component" value="Unassembled WGS sequence"/>
</dbReference>
<feature type="compositionally biased region" description="Low complexity" evidence="1">
    <location>
        <begin position="184"/>
        <end position="203"/>
    </location>
</feature>
<sequence>MYAEPARKTTAPSAVNSKKPNARRPGYSPARLAAVALARRFVEVPMSVSIPPICEAYDSGISSFDGEVFPSLATSVTTGTSTATTGVLLTNPETGPATPTVASSCRSRLSPANAAIRRPRIWTSPVRLIPALKISIASTVIVAGLENPEIPSLGEIPVHGRRTTSVTMIAIAVTSIGSHSVTNSAMAPRTTSPTTTMSTVTPAGADGCRSVTETERLTR</sequence>
<comment type="caution">
    <text evidence="2">The sequence shown here is derived from an EMBL/GenBank/DDBJ whole genome shotgun (WGS) entry which is preliminary data.</text>
</comment>
<organism evidence="2 3">
    <name type="scientific">Halosimplex carlsbadense 2-9-1</name>
    <dbReference type="NCBI Taxonomy" id="797114"/>
    <lineage>
        <taxon>Archaea</taxon>
        <taxon>Methanobacteriati</taxon>
        <taxon>Methanobacteriota</taxon>
        <taxon>Stenosarchaea group</taxon>
        <taxon>Halobacteria</taxon>
        <taxon>Halobacteriales</taxon>
        <taxon>Haloarculaceae</taxon>
        <taxon>Halosimplex</taxon>
    </lineage>
</organism>
<feature type="region of interest" description="Disordered" evidence="1">
    <location>
        <begin position="183"/>
        <end position="219"/>
    </location>
</feature>
<gene>
    <name evidence="2" type="ORF">C475_05120</name>
</gene>
<evidence type="ECO:0000313" key="3">
    <source>
        <dbReference type="Proteomes" id="UP000011626"/>
    </source>
</evidence>
<name>M0D1X8_9EURY</name>
<keyword evidence="3" id="KW-1185">Reference proteome</keyword>
<accession>M0D1X8</accession>
<dbReference type="EMBL" id="AOIU01000011">
    <property type="protein sequence ID" value="ELZ28159.1"/>
    <property type="molecule type" value="Genomic_DNA"/>
</dbReference>